<proteinExistence type="predicted"/>
<dbReference type="EMBL" id="JAFBMS010000009">
    <property type="protein sequence ID" value="KAG9349664.1"/>
    <property type="molecule type" value="Genomic_DNA"/>
</dbReference>
<organism evidence="2 3">
    <name type="scientific">Albula glossodonta</name>
    <name type="common">roundjaw bonefish</name>
    <dbReference type="NCBI Taxonomy" id="121402"/>
    <lineage>
        <taxon>Eukaryota</taxon>
        <taxon>Metazoa</taxon>
        <taxon>Chordata</taxon>
        <taxon>Craniata</taxon>
        <taxon>Vertebrata</taxon>
        <taxon>Euteleostomi</taxon>
        <taxon>Actinopterygii</taxon>
        <taxon>Neopterygii</taxon>
        <taxon>Teleostei</taxon>
        <taxon>Albuliformes</taxon>
        <taxon>Albulidae</taxon>
        <taxon>Albula</taxon>
    </lineage>
</organism>
<comment type="caution">
    <text evidence="2">The sequence shown here is derived from an EMBL/GenBank/DDBJ whole genome shotgun (WGS) entry which is preliminary data.</text>
</comment>
<keyword evidence="3" id="KW-1185">Reference proteome</keyword>
<dbReference type="AlphaFoldDB" id="A0A8T2PAQ2"/>
<sequence>MTVARVLRASQYDTVSKSWLASGCGSGEDGTTVDAVPRHLPHGLQGHCGCHGLGMFLVGAGGLRLVVPAIDHHLYDGRTEPSPARQPIFLIKNSPTPPETGAARRNWS</sequence>
<protein>
    <submittedName>
        <fullName evidence="2">Uncharacterized protein</fullName>
    </submittedName>
</protein>
<dbReference type="Proteomes" id="UP000824540">
    <property type="component" value="Unassembled WGS sequence"/>
</dbReference>
<reference evidence="2" key="1">
    <citation type="thesis" date="2021" institute="BYU ScholarsArchive" country="Provo, UT, USA">
        <title>Applications of and Algorithms for Genome Assembly and Genomic Analyses with an Emphasis on Marine Teleosts.</title>
        <authorList>
            <person name="Pickett B.D."/>
        </authorList>
    </citation>
    <scope>NUCLEOTIDE SEQUENCE</scope>
    <source>
        <strain evidence="2">HI-2016</strain>
    </source>
</reference>
<dbReference type="OrthoDB" id="10531583at2759"/>
<feature type="region of interest" description="Disordered" evidence="1">
    <location>
        <begin position="81"/>
        <end position="108"/>
    </location>
</feature>
<gene>
    <name evidence="2" type="ORF">JZ751_028112</name>
</gene>
<evidence type="ECO:0000313" key="2">
    <source>
        <dbReference type="EMBL" id="KAG9349664.1"/>
    </source>
</evidence>
<name>A0A8T2PAQ2_9TELE</name>
<evidence type="ECO:0000313" key="3">
    <source>
        <dbReference type="Proteomes" id="UP000824540"/>
    </source>
</evidence>
<evidence type="ECO:0000256" key="1">
    <source>
        <dbReference type="SAM" id="MobiDB-lite"/>
    </source>
</evidence>
<accession>A0A8T2PAQ2</accession>